<feature type="region of interest" description="Disordered" evidence="1">
    <location>
        <begin position="1"/>
        <end position="34"/>
    </location>
</feature>
<sequence length="85" mass="8823">MLSHGALSSQGLLGAPLPPPLHPANPSLAPFGGEGIRTAMLPGVRCPTCAANGEEVWVIPGRNCGYCRTPAPSEKEITPAHHHSH</sequence>
<proteinExistence type="predicted"/>
<comment type="caution">
    <text evidence="2">The sequence shown here is derived from an EMBL/GenBank/DDBJ whole genome shotgun (WGS) entry which is preliminary data.</text>
</comment>
<name>A0AAE0TVH4_9PEZI</name>
<dbReference type="AlphaFoldDB" id="A0AAE0TVH4"/>
<keyword evidence="3" id="KW-1185">Reference proteome</keyword>
<evidence type="ECO:0000256" key="1">
    <source>
        <dbReference type="SAM" id="MobiDB-lite"/>
    </source>
</evidence>
<reference evidence="2" key="1">
    <citation type="journal article" date="2023" name="Mol. Phylogenet. Evol.">
        <title>Genome-scale phylogeny and comparative genomics of the fungal order Sordariales.</title>
        <authorList>
            <person name="Hensen N."/>
            <person name="Bonometti L."/>
            <person name="Westerberg I."/>
            <person name="Brannstrom I.O."/>
            <person name="Guillou S."/>
            <person name="Cros-Aarteil S."/>
            <person name="Calhoun S."/>
            <person name="Haridas S."/>
            <person name="Kuo A."/>
            <person name="Mondo S."/>
            <person name="Pangilinan J."/>
            <person name="Riley R."/>
            <person name="LaButti K."/>
            <person name="Andreopoulos B."/>
            <person name="Lipzen A."/>
            <person name="Chen C."/>
            <person name="Yan M."/>
            <person name="Daum C."/>
            <person name="Ng V."/>
            <person name="Clum A."/>
            <person name="Steindorff A."/>
            <person name="Ohm R.A."/>
            <person name="Martin F."/>
            <person name="Silar P."/>
            <person name="Natvig D.O."/>
            <person name="Lalanne C."/>
            <person name="Gautier V."/>
            <person name="Ament-Velasquez S.L."/>
            <person name="Kruys A."/>
            <person name="Hutchinson M.I."/>
            <person name="Powell A.J."/>
            <person name="Barry K."/>
            <person name="Miller A.N."/>
            <person name="Grigoriev I.V."/>
            <person name="Debuchy R."/>
            <person name="Gladieux P."/>
            <person name="Hiltunen Thoren M."/>
            <person name="Johannesson H."/>
        </authorList>
    </citation>
    <scope>NUCLEOTIDE SEQUENCE</scope>
    <source>
        <strain evidence="2">CBS 232.78</strain>
    </source>
</reference>
<evidence type="ECO:0000313" key="3">
    <source>
        <dbReference type="Proteomes" id="UP001285441"/>
    </source>
</evidence>
<evidence type="ECO:0000313" key="2">
    <source>
        <dbReference type="EMBL" id="KAK3380978.1"/>
    </source>
</evidence>
<organism evidence="2 3">
    <name type="scientific">Podospora didyma</name>
    <dbReference type="NCBI Taxonomy" id="330526"/>
    <lineage>
        <taxon>Eukaryota</taxon>
        <taxon>Fungi</taxon>
        <taxon>Dikarya</taxon>
        <taxon>Ascomycota</taxon>
        <taxon>Pezizomycotina</taxon>
        <taxon>Sordariomycetes</taxon>
        <taxon>Sordariomycetidae</taxon>
        <taxon>Sordariales</taxon>
        <taxon>Podosporaceae</taxon>
        <taxon>Podospora</taxon>
    </lineage>
</organism>
<reference evidence="2" key="2">
    <citation type="submission" date="2023-06" db="EMBL/GenBank/DDBJ databases">
        <authorList>
            <consortium name="Lawrence Berkeley National Laboratory"/>
            <person name="Haridas S."/>
            <person name="Hensen N."/>
            <person name="Bonometti L."/>
            <person name="Westerberg I."/>
            <person name="Brannstrom I.O."/>
            <person name="Guillou S."/>
            <person name="Cros-Aarteil S."/>
            <person name="Calhoun S."/>
            <person name="Kuo A."/>
            <person name="Mondo S."/>
            <person name="Pangilinan J."/>
            <person name="Riley R."/>
            <person name="LaButti K."/>
            <person name="Andreopoulos B."/>
            <person name="Lipzen A."/>
            <person name="Chen C."/>
            <person name="Yanf M."/>
            <person name="Daum C."/>
            <person name="Ng V."/>
            <person name="Clum A."/>
            <person name="Steindorff A."/>
            <person name="Ohm R."/>
            <person name="Martin F."/>
            <person name="Silar P."/>
            <person name="Natvig D."/>
            <person name="Lalanne C."/>
            <person name="Gautier V."/>
            <person name="Ament-velasquez S.L."/>
            <person name="Kruys A."/>
            <person name="Hutchinson M.I."/>
            <person name="Powell A.J."/>
            <person name="Barry K."/>
            <person name="Miller A.N."/>
            <person name="Grigoriev I.V."/>
            <person name="Debuchy R."/>
            <person name="Gladieux P."/>
            <person name="Thoren M.H."/>
            <person name="Johannesson H."/>
        </authorList>
    </citation>
    <scope>NUCLEOTIDE SEQUENCE</scope>
    <source>
        <strain evidence="2">CBS 232.78</strain>
    </source>
</reference>
<protein>
    <submittedName>
        <fullName evidence="2">Uncharacterized protein</fullName>
    </submittedName>
</protein>
<feature type="compositionally biased region" description="Low complexity" evidence="1">
    <location>
        <begin position="1"/>
        <end position="15"/>
    </location>
</feature>
<dbReference type="EMBL" id="JAULSW010000005">
    <property type="protein sequence ID" value="KAK3380978.1"/>
    <property type="molecule type" value="Genomic_DNA"/>
</dbReference>
<gene>
    <name evidence="2" type="ORF">B0H63DRAFT_474699</name>
</gene>
<dbReference type="Proteomes" id="UP001285441">
    <property type="component" value="Unassembled WGS sequence"/>
</dbReference>
<accession>A0AAE0TVH4</accession>